<evidence type="ECO:0000313" key="3">
    <source>
        <dbReference type="Proteomes" id="UP000323866"/>
    </source>
</evidence>
<keyword evidence="4" id="KW-1185">Reference proteome</keyword>
<evidence type="ECO:0000313" key="2">
    <source>
        <dbReference type="EMBL" id="MFA1770831.1"/>
    </source>
</evidence>
<accession>A0A5M8QB71</accession>
<proteinExistence type="predicted"/>
<name>A0A5M8QB71_9BACT</name>
<reference evidence="1 3" key="2">
    <citation type="submission" date="2019-09" db="EMBL/GenBank/DDBJ databases">
        <title>A bacterium isolated from glacier soil.</title>
        <authorList>
            <person name="Liu Q."/>
        </authorList>
    </citation>
    <scope>NUCLEOTIDE SEQUENCE [LARGE SCALE GENOMIC DNA]</scope>
    <source>
        <strain evidence="1 3">MDT1-10-3</strain>
    </source>
</reference>
<dbReference type="AlphaFoldDB" id="A0A5M8QB71"/>
<dbReference type="RefSeq" id="WP_149098870.1">
    <property type="nucleotide sequence ID" value="NZ_BMMG01000004.1"/>
</dbReference>
<dbReference type="EMBL" id="VKKZ01000021">
    <property type="protein sequence ID" value="KAA6433209.1"/>
    <property type="molecule type" value="Genomic_DNA"/>
</dbReference>
<dbReference type="EMBL" id="JBGOGF010000003">
    <property type="protein sequence ID" value="MFA1770831.1"/>
    <property type="molecule type" value="Genomic_DNA"/>
</dbReference>
<comment type="caution">
    <text evidence="1">The sequence shown here is derived from an EMBL/GenBank/DDBJ whole genome shotgun (WGS) entry which is preliminary data.</text>
</comment>
<protein>
    <submittedName>
        <fullName evidence="1">Uncharacterized protein</fullName>
    </submittedName>
</protein>
<dbReference type="Proteomes" id="UP000323866">
    <property type="component" value="Unassembled WGS sequence"/>
</dbReference>
<reference evidence="2 4" key="3">
    <citation type="submission" date="2024-08" db="EMBL/GenBank/DDBJ databases">
        <authorList>
            <person name="Wei W."/>
        </authorList>
    </citation>
    <scope>NUCLEOTIDE SEQUENCE [LARGE SCALE GENOMIC DNA]</scope>
    <source>
        <strain evidence="2 4">XU2</strain>
    </source>
</reference>
<dbReference type="Proteomes" id="UP001570846">
    <property type="component" value="Unassembled WGS sequence"/>
</dbReference>
<evidence type="ECO:0000313" key="4">
    <source>
        <dbReference type="Proteomes" id="UP001570846"/>
    </source>
</evidence>
<organism evidence="1 3">
    <name type="scientific">Rufibacter glacialis</name>
    <dbReference type="NCBI Taxonomy" id="1259555"/>
    <lineage>
        <taxon>Bacteria</taxon>
        <taxon>Pseudomonadati</taxon>
        <taxon>Bacteroidota</taxon>
        <taxon>Cytophagia</taxon>
        <taxon>Cytophagales</taxon>
        <taxon>Hymenobacteraceae</taxon>
        <taxon>Rufibacter</taxon>
    </lineage>
</organism>
<reference evidence="1 3" key="1">
    <citation type="submission" date="2019-07" db="EMBL/GenBank/DDBJ databases">
        <authorList>
            <person name="Qu J.-H."/>
        </authorList>
    </citation>
    <scope>NUCLEOTIDE SEQUENCE [LARGE SCALE GENOMIC DNA]</scope>
    <source>
        <strain evidence="1 3">MDT1-10-3</strain>
    </source>
</reference>
<sequence>MKSHKLDVFLISLGLATLVVQRFFLPPVKKEAEKGQTVQLIASAPAKPKSAPVRPQVVREPEWPLTFPANSKYQELAPPRGVRPNPFREVQRIAQANGQVSDYAGKDTDMRLLLAAHAGKDYLFVLQQQAANEMLRREIFPHYYADPTHPRMLEALAFYTEQLLEARSEDAKLMYMCLRALKDHWPSSKVAQVALATARRVEARQMRFAQDTTTVTGHYRQVYARELKKMGNRLKNRS</sequence>
<gene>
    <name evidence="2" type="ORF">ACD591_05970</name>
    <name evidence="1" type="ORF">FOE74_12025</name>
</gene>
<dbReference type="OrthoDB" id="893186at2"/>
<evidence type="ECO:0000313" key="1">
    <source>
        <dbReference type="EMBL" id="KAA6433209.1"/>
    </source>
</evidence>